<dbReference type="OrthoDB" id="5327538at2759"/>
<proteinExistence type="predicted"/>
<evidence type="ECO:0000313" key="1">
    <source>
        <dbReference type="EMBL" id="CAF9913088.1"/>
    </source>
</evidence>
<gene>
    <name evidence="1" type="ORF">HETSPECPRED_001322</name>
</gene>
<comment type="caution">
    <text evidence="1">The sequence shown here is derived from an EMBL/GenBank/DDBJ whole genome shotgun (WGS) entry which is preliminary data.</text>
</comment>
<protein>
    <submittedName>
        <fullName evidence="1">Uncharacterized protein</fullName>
    </submittedName>
</protein>
<evidence type="ECO:0000313" key="2">
    <source>
        <dbReference type="Proteomes" id="UP000664521"/>
    </source>
</evidence>
<keyword evidence="2" id="KW-1185">Reference proteome</keyword>
<organism evidence="1 2">
    <name type="scientific">Heterodermia speciosa</name>
    <dbReference type="NCBI Taxonomy" id="116794"/>
    <lineage>
        <taxon>Eukaryota</taxon>
        <taxon>Fungi</taxon>
        <taxon>Dikarya</taxon>
        <taxon>Ascomycota</taxon>
        <taxon>Pezizomycotina</taxon>
        <taxon>Lecanoromycetes</taxon>
        <taxon>OSLEUM clade</taxon>
        <taxon>Lecanoromycetidae</taxon>
        <taxon>Caliciales</taxon>
        <taxon>Physciaceae</taxon>
        <taxon>Heterodermia</taxon>
    </lineage>
</organism>
<sequence length="448" mass="51278">MSCPVFLQFWWTGRARDTFLSFLPKEDLTSLRLACHDFSVRAAPMLFEDVSVTFRPSIFTKPARMAALDRIGHHVRNFEFRMPHGPETFLPPLLDPSTGEEVTFIYEPYVQPSGDSTSRLSVPTYGSWEMTDMLVKQYPPLFHAAANVPSFTRALSSVPNLKHLMVSCPGQEKDQRYRRSIVDYALISLRIAVERSKLPALDSLTLSPIHAGAVLYLNPTMGFGASPQSMRRWRQIRRLTVEMDSVPFTPFPPADHLKTLNAYLQVFAPSVKQLTFRWRGSKGLCPLTLHEEICLQGQNPMLACPRRSHIALRPLKFRKLREMEVENVIMDASQISSFISSHRRRLIEFNFEDTKLRSGNWDQALKPLTRISGSEKWKEKSEEVMDVPLVLGPVGIEQTTMDRMVKEFPFPQQRTPQPGRGWHRAGAKLLGTPDHMRRLLKSSVFTWI</sequence>
<reference evidence="1" key="1">
    <citation type="submission" date="2021-03" db="EMBL/GenBank/DDBJ databases">
        <authorList>
            <person name="Tagirdzhanova G."/>
        </authorList>
    </citation>
    <scope>NUCLEOTIDE SEQUENCE</scope>
</reference>
<dbReference type="AlphaFoldDB" id="A0A8H3IC89"/>
<dbReference type="EMBL" id="CAJPDS010000012">
    <property type="protein sequence ID" value="CAF9913088.1"/>
    <property type="molecule type" value="Genomic_DNA"/>
</dbReference>
<name>A0A8H3IC89_9LECA</name>
<accession>A0A8H3IC89</accession>
<dbReference type="Proteomes" id="UP000664521">
    <property type="component" value="Unassembled WGS sequence"/>
</dbReference>